<reference evidence="3" key="1">
    <citation type="submission" date="2016-11" db="EMBL/GenBank/DDBJ databases">
        <authorList>
            <person name="Guldener U."/>
        </authorList>
    </citation>
    <scope>NUCLEOTIDE SEQUENCE [LARGE SCALE GENOMIC DNA]</scope>
</reference>
<keyword evidence="1" id="KW-0472">Membrane</keyword>
<name>A0A1L0FHE6_9ASCO</name>
<dbReference type="EMBL" id="FQNF01000015">
    <property type="protein sequence ID" value="SGZ39006.1"/>
    <property type="molecule type" value="Genomic_DNA"/>
</dbReference>
<dbReference type="OrthoDB" id="10070851at2759"/>
<dbReference type="AlphaFoldDB" id="A0A1L0FHE6"/>
<gene>
    <name evidence="2" type="ORF">HGUI_01206</name>
</gene>
<feature type="transmembrane region" description="Helical" evidence="1">
    <location>
        <begin position="1025"/>
        <end position="1045"/>
    </location>
</feature>
<dbReference type="VEuPathDB" id="FungiDB:HGUI_01206"/>
<protein>
    <recommendedName>
        <fullName evidence="4">VASt domain-containing protein</fullName>
    </recommendedName>
</protein>
<dbReference type="Proteomes" id="UP000183365">
    <property type="component" value="Unassembled WGS sequence"/>
</dbReference>
<evidence type="ECO:0000313" key="2">
    <source>
        <dbReference type="EMBL" id="SGZ39006.1"/>
    </source>
</evidence>
<keyword evidence="1" id="KW-0812">Transmembrane</keyword>
<evidence type="ECO:0000256" key="1">
    <source>
        <dbReference type="SAM" id="Phobius"/>
    </source>
</evidence>
<feature type="transmembrane region" description="Helical" evidence="1">
    <location>
        <begin position="989"/>
        <end position="1013"/>
    </location>
</feature>
<organism evidence="2 3">
    <name type="scientific">Hanseniaspora guilliermondii</name>
    <dbReference type="NCBI Taxonomy" id="56406"/>
    <lineage>
        <taxon>Eukaryota</taxon>
        <taxon>Fungi</taxon>
        <taxon>Dikarya</taxon>
        <taxon>Ascomycota</taxon>
        <taxon>Saccharomycotina</taxon>
        <taxon>Saccharomycetes</taxon>
        <taxon>Saccharomycodales</taxon>
        <taxon>Saccharomycodaceae</taxon>
        <taxon>Hanseniaspora</taxon>
    </lineage>
</organism>
<keyword evidence="3" id="KW-1185">Reference proteome</keyword>
<evidence type="ECO:0008006" key="4">
    <source>
        <dbReference type="Google" id="ProtNLM"/>
    </source>
</evidence>
<accession>A0A1L0FHE6</accession>
<proteinExistence type="predicted"/>
<sequence length="1185" mass="140082">MDKYPHVHSQNLLKLIAIEFKECLLDSPSFRASTTFKVRELKNKYINIDYNTFDLNNLDSWVYSDITDNQIIKIYHNHIKKRLKDEDILDKNDIKTIKSLLNAFNIYILDFELYESKLNELVLDFTNGDYRNDDEAHRRYIINLYTLEIKNLNNALNLTHQLKNIKVSLNILTMEIILKLYQRFIQCDDCLIYSESIDQLETLIKNYKSLYESQQVLNKDINVNKNLIIKAFKKKYDPDLLLTKFNLNTFYSDFQQNVFRDYDLYEYSCWILQINGQVKRPMFIFVKNYMLGIFELSNDGTFVTETDKFGLNLIDFRIVDSNDEENGYTMFSFMLIFDDYKSDDKIEMLFQTVTSVDMCKLHSAIMNIKDKIKDNSLPRDVLEASNKRFSPLFKEFFIEDESSPLINHNNKDSISLLKKVERFIKKDLSLTVALRLLNNIDMPITTSYTNLALFANVYMTLTTNCVPNAVIANTWGSEYWANLFMKNKDNYNYNTQLFIKTQSDAALTMHNVPFRMLFGYIQDERGYTSLNCYLHFTQTDKSLDDDNVYFKGSMFVTHKKLYFYLSSYGLISLFSISLEDILDIQLIKGKNQIEPLEMIIYDKNKLNVRIRINFTKYFKMDKEYSDPKESDDYFNEIISLLSLKEKILFLIDANHRNLRRKSRKPGLIQQRSIKDDENTVKALHAIDYKYYLKNQTQENLIFFKKNALNGQPVNKDVEEDVSILHGIDLNNKIDIIGFKTSISTKHTLAKIHKLEVPVKLDALGLLFLGRRNVFAKNLYKDICHINTKRENDEVKDCEDDTESDGFAWVKDGKYYSRIYKAILRERRVFYTDEAATGENDLNTNEIFVKDKLLQYKQNENFIIKMEFGYFEIPLTGVIRANLYFIVERVDSKKSMLSFYFEVYPLEEIHSNQYLKRLLFEILNNYLYKKHLKSLILFKHALGKYYKNMGNGEDQYIKCLKISSTIDIETLDGNIDDVHKKCVKINRMKLVKLIITHYIIRIGINTCMMIKKIYFIMGALITNILLINRTLMIGLILSVVLNVYLLNNDFFRTWFLARKLNNVMPKDVVIQRSLSLADLDILLEERSFKLDKDDVLLNNFMMYTTDKEAYQEKRRNMGIERNELLVNLDVLNKREQKMIKEEYAEFIKAEVQYCKKYEQNKEHYGEFNLTNYCDDVVENYIAIQLL</sequence>
<keyword evidence="1" id="KW-1133">Transmembrane helix</keyword>
<evidence type="ECO:0000313" key="3">
    <source>
        <dbReference type="Proteomes" id="UP000183365"/>
    </source>
</evidence>